<sequence length="87" mass="10065">DVLKRYQDGNFESIFSRYANQSLEMYAEHLQMLLNDVVITDPSIVADRGEFSLDSCRGILMLMDLNANGRLSLSEFGRLWKRLNMCK</sequence>
<proteinExistence type="predicted"/>
<evidence type="ECO:0000313" key="4">
    <source>
        <dbReference type="EMBL" id="KAG8536440.1"/>
    </source>
</evidence>
<dbReference type="InterPro" id="IPR011992">
    <property type="entry name" value="EF-hand-dom_pair"/>
</dbReference>
<feature type="non-terminal residue" evidence="4">
    <location>
        <position position="1"/>
    </location>
</feature>
<organism evidence="4 5">
    <name type="scientific">Engystomops pustulosus</name>
    <name type="common">Tungara frog</name>
    <name type="synonym">Physalaemus pustulosus</name>
    <dbReference type="NCBI Taxonomy" id="76066"/>
    <lineage>
        <taxon>Eukaryota</taxon>
        <taxon>Metazoa</taxon>
        <taxon>Chordata</taxon>
        <taxon>Craniata</taxon>
        <taxon>Vertebrata</taxon>
        <taxon>Euteleostomi</taxon>
        <taxon>Amphibia</taxon>
        <taxon>Batrachia</taxon>
        <taxon>Anura</taxon>
        <taxon>Neobatrachia</taxon>
        <taxon>Hyloidea</taxon>
        <taxon>Leptodactylidae</taxon>
        <taxon>Leiuperinae</taxon>
        <taxon>Engystomops</taxon>
    </lineage>
</organism>
<dbReference type="Gene3D" id="1.10.238.10">
    <property type="entry name" value="EF-hand"/>
    <property type="match status" value="1"/>
</dbReference>
<name>A0AAV6YLA8_ENGPU</name>
<keyword evidence="5" id="KW-1185">Reference proteome</keyword>
<evidence type="ECO:0000259" key="3">
    <source>
        <dbReference type="PROSITE" id="PS50222"/>
    </source>
</evidence>
<dbReference type="InterPro" id="IPR002048">
    <property type="entry name" value="EF_hand_dom"/>
</dbReference>
<accession>A0AAV6YLA8</accession>
<dbReference type="SUPFAM" id="SSF47473">
    <property type="entry name" value="EF-hand"/>
    <property type="match status" value="1"/>
</dbReference>
<feature type="non-terminal residue" evidence="4">
    <location>
        <position position="87"/>
    </location>
</feature>
<dbReference type="EMBL" id="WNYA01043626">
    <property type="protein sequence ID" value="KAG8536440.1"/>
    <property type="molecule type" value="Genomic_DNA"/>
</dbReference>
<comment type="caution">
    <text evidence="4">The sequence shown here is derived from an EMBL/GenBank/DDBJ whole genome shotgun (WGS) entry which is preliminary data.</text>
</comment>
<dbReference type="PROSITE" id="PS00018">
    <property type="entry name" value="EF_HAND_1"/>
    <property type="match status" value="1"/>
</dbReference>
<keyword evidence="2" id="KW-0106">Calcium</keyword>
<feature type="domain" description="EF-hand" evidence="3">
    <location>
        <begin position="51"/>
        <end position="86"/>
    </location>
</feature>
<evidence type="ECO:0000256" key="1">
    <source>
        <dbReference type="ARBA" id="ARBA00022723"/>
    </source>
</evidence>
<dbReference type="GO" id="GO:0005509">
    <property type="term" value="F:calcium ion binding"/>
    <property type="evidence" value="ECO:0007669"/>
    <property type="project" value="InterPro"/>
</dbReference>
<dbReference type="PROSITE" id="PS50222">
    <property type="entry name" value="EF_HAND_2"/>
    <property type="match status" value="1"/>
</dbReference>
<gene>
    <name evidence="4" type="ORF">GDO81_026364</name>
</gene>
<keyword evidence="1" id="KW-0479">Metal-binding</keyword>
<evidence type="ECO:0000256" key="2">
    <source>
        <dbReference type="ARBA" id="ARBA00022837"/>
    </source>
</evidence>
<protein>
    <recommendedName>
        <fullName evidence="3">EF-hand domain-containing protein</fullName>
    </recommendedName>
</protein>
<dbReference type="AlphaFoldDB" id="A0AAV6YLA8"/>
<reference evidence="4" key="1">
    <citation type="thesis" date="2020" institute="ProQuest LLC" country="789 East Eisenhower Parkway, Ann Arbor, MI, USA">
        <title>Comparative Genomics and Chromosome Evolution.</title>
        <authorList>
            <person name="Mudd A.B."/>
        </authorList>
    </citation>
    <scope>NUCLEOTIDE SEQUENCE</scope>
    <source>
        <strain evidence="4">237g6f4</strain>
        <tissue evidence="4">Blood</tissue>
    </source>
</reference>
<dbReference type="InterPro" id="IPR018247">
    <property type="entry name" value="EF_Hand_1_Ca_BS"/>
</dbReference>
<evidence type="ECO:0000313" key="5">
    <source>
        <dbReference type="Proteomes" id="UP000824782"/>
    </source>
</evidence>
<dbReference type="Proteomes" id="UP000824782">
    <property type="component" value="Unassembled WGS sequence"/>
</dbReference>